<dbReference type="Proteomes" id="UP001056384">
    <property type="component" value="Chromosome 5"/>
</dbReference>
<protein>
    <submittedName>
        <fullName evidence="3">Uncharacterized protein</fullName>
    </submittedName>
</protein>
<evidence type="ECO:0000256" key="2">
    <source>
        <dbReference type="SAM" id="Phobius"/>
    </source>
</evidence>
<reference evidence="3" key="1">
    <citation type="submission" date="2022-06" db="EMBL/GenBank/DDBJ databases">
        <title>Complete genome sequences of two strains of the flax pathogen Septoria linicola.</title>
        <authorList>
            <person name="Lapalu N."/>
            <person name="Simon A."/>
            <person name="Demenou B."/>
            <person name="Paumier D."/>
            <person name="Guillot M.-P."/>
            <person name="Gout L."/>
            <person name="Valade R."/>
        </authorList>
    </citation>
    <scope>NUCLEOTIDE SEQUENCE</scope>
    <source>
        <strain evidence="3">SE15195</strain>
    </source>
</reference>
<keyword evidence="4" id="KW-1185">Reference proteome</keyword>
<sequence length="346" mass="38371">MSDAYSESSEEVDLLADDRYTRYSNHSSLVLHTLLPALHRRLSKLRSLRQVLPYSASRAQHRHSSSLSNESEASITPPPSYKANGHGIDTHLSQPAIVSWMEHTADQSAAPSRQSFSGSTTPTCVGDSGQGYAEQSESGVQWRYADPGYASLLLAQSEIKRASSSPSFVRRQYISGVICLLRGLPEELSVEEEQNLREALPITLRPTRYTEQQLASLSNMSSDRSRVRPRSQRSLLQQWVALGTLHLFLAAVFVFPYLQNMVQKAYRFDRRHQLSDQLLAQGIDAMGTIKRRTQHVATHICAMNDGKVGEQLKDASMYMILGVSGGMCQGLGEGMQVLGSRSGKEQ</sequence>
<dbReference type="OrthoDB" id="190201at2759"/>
<feature type="region of interest" description="Disordered" evidence="1">
    <location>
        <begin position="108"/>
        <end position="132"/>
    </location>
</feature>
<keyword evidence="2" id="KW-0472">Membrane</keyword>
<evidence type="ECO:0000256" key="1">
    <source>
        <dbReference type="SAM" id="MobiDB-lite"/>
    </source>
</evidence>
<dbReference type="EMBL" id="CP099422">
    <property type="protein sequence ID" value="USW53888.1"/>
    <property type="molecule type" value="Genomic_DNA"/>
</dbReference>
<feature type="transmembrane region" description="Helical" evidence="2">
    <location>
        <begin position="239"/>
        <end position="258"/>
    </location>
</feature>
<dbReference type="AlphaFoldDB" id="A0A9Q9AVC8"/>
<evidence type="ECO:0000313" key="3">
    <source>
        <dbReference type="EMBL" id="USW53888.1"/>
    </source>
</evidence>
<gene>
    <name evidence="3" type="ORF">Slin15195_G072070</name>
</gene>
<proteinExistence type="predicted"/>
<evidence type="ECO:0000313" key="4">
    <source>
        <dbReference type="Proteomes" id="UP001056384"/>
    </source>
</evidence>
<organism evidence="3 4">
    <name type="scientific">Septoria linicola</name>
    <dbReference type="NCBI Taxonomy" id="215465"/>
    <lineage>
        <taxon>Eukaryota</taxon>
        <taxon>Fungi</taxon>
        <taxon>Dikarya</taxon>
        <taxon>Ascomycota</taxon>
        <taxon>Pezizomycotina</taxon>
        <taxon>Dothideomycetes</taxon>
        <taxon>Dothideomycetidae</taxon>
        <taxon>Mycosphaerellales</taxon>
        <taxon>Mycosphaerellaceae</taxon>
        <taxon>Septoria</taxon>
    </lineage>
</organism>
<feature type="compositionally biased region" description="Low complexity" evidence="1">
    <location>
        <begin position="65"/>
        <end position="74"/>
    </location>
</feature>
<keyword evidence="2" id="KW-1133">Transmembrane helix</keyword>
<keyword evidence="2" id="KW-0812">Transmembrane</keyword>
<accession>A0A9Q9AVC8</accession>
<name>A0A9Q9AVC8_9PEZI</name>
<feature type="region of interest" description="Disordered" evidence="1">
    <location>
        <begin position="55"/>
        <end position="88"/>
    </location>
</feature>
<feature type="compositionally biased region" description="Polar residues" evidence="1">
    <location>
        <begin position="108"/>
        <end position="123"/>
    </location>
</feature>